<dbReference type="InterPro" id="IPR027417">
    <property type="entry name" value="P-loop_NTPase"/>
</dbReference>
<dbReference type="GO" id="GO:0005525">
    <property type="term" value="F:GTP binding"/>
    <property type="evidence" value="ECO:0007669"/>
    <property type="project" value="InterPro"/>
</dbReference>
<sequence>MNASIWRSQAKNVWDITQHRTLSNILCRNFHASCVVTAKKKKQKGEIEEKLFLGRPSNNLRIGVVGMPNIGKSSLFNALTRSAVAAENYPFCTIDPEEARVTVPDERFNWLCKQYNPEKKTPAFLTVIDIAGLVRGAASGAGLGNAFLSHVRSVDAVYHLVRAFDNDDIQHVEDVVDPARDLEIIHEELRLKDEETLEKVIGDLSKSTKGGATEKVKKQLETAEKAAQLLAEGSDIRKVEWSNPEIEFINTLHLLTAKPMIYIANVSEDDYLNQNDSKRLNEVKHWVKQNNPGDPILPVSIATESKLVTMSSEEQSEYVTATGYQSQLERVILGGYSCLNLIHYFTAGPGEVRAWTVRNNTKAPQAAGVIHTDFERGFIMAEVMKFEDLNKLGSEASVKAAGKYLQKGKDYKVEDGDIIYFKVSNVQSSITT</sequence>
<protein>
    <recommendedName>
        <fullName evidence="3">Obg-like ATPase 1</fullName>
    </recommendedName>
</protein>
<dbReference type="Proteomes" id="UP000654370">
    <property type="component" value="Unassembled WGS sequence"/>
</dbReference>
<comment type="function">
    <text evidence="3">Hydrolyzes ATP, and can also hydrolyze GTP with lower efficiency. Has lower affinity for GTP.</text>
</comment>
<feature type="domain" description="TGS" evidence="5">
    <location>
        <begin position="340"/>
        <end position="423"/>
    </location>
</feature>
<dbReference type="Gene3D" id="1.10.150.300">
    <property type="entry name" value="TGS-like domain"/>
    <property type="match status" value="1"/>
</dbReference>
<dbReference type="HAMAP" id="MF_00944">
    <property type="entry name" value="YchF_OLA1_ATPase"/>
    <property type="match status" value="1"/>
</dbReference>
<reference evidence="6" key="1">
    <citation type="submission" date="2020-12" db="EMBL/GenBank/DDBJ databases">
        <title>Metabolic potential, ecology and presence of endohyphal bacteria is reflected in genomic diversity of Mucoromycotina.</title>
        <authorList>
            <person name="Muszewska A."/>
            <person name="Okrasinska A."/>
            <person name="Steczkiewicz K."/>
            <person name="Drgas O."/>
            <person name="Orlowska M."/>
            <person name="Perlinska-Lenart U."/>
            <person name="Aleksandrzak-Piekarczyk T."/>
            <person name="Szatraj K."/>
            <person name="Zielenkiewicz U."/>
            <person name="Pilsyk S."/>
            <person name="Malc E."/>
            <person name="Mieczkowski P."/>
            <person name="Kruszewska J.S."/>
            <person name="Biernat P."/>
            <person name="Pawlowska J."/>
        </authorList>
    </citation>
    <scope>NUCLEOTIDE SEQUENCE</scope>
    <source>
        <strain evidence="6">WA0000067209</strain>
    </source>
</reference>
<evidence type="ECO:0000259" key="4">
    <source>
        <dbReference type="PROSITE" id="PS51710"/>
    </source>
</evidence>
<comment type="subcellular location">
    <subcellularLocation>
        <location evidence="3">Cytoplasm</location>
    </subcellularLocation>
</comment>
<keyword evidence="2 3" id="KW-0067">ATP-binding</keyword>
<dbReference type="InterPro" id="IPR031167">
    <property type="entry name" value="G_OBG"/>
</dbReference>
<accession>A0A8H7PVF8</accession>
<dbReference type="InterPro" id="IPR004396">
    <property type="entry name" value="ATPase_YchF/OLA1"/>
</dbReference>
<evidence type="ECO:0000256" key="1">
    <source>
        <dbReference type="ARBA" id="ARBA00022741"/>
    </source>
</evidence>
<keyword evidence="3" id="KW-0378">Hydrolase</keyword>
<dbReference type="PANTHER" id="PTHR23305">
    <property type="entry name" value="OBG GTPASE FAMILY"/>
    <property type="match status" value="1"/>
</dbReference>
<evidence type="ECO:0000259" key="5">
    <source>
        <dbReference type="PROSITE" id="PS51880"/>
    </source>
</evidence>
<dbReference type="InterPro" id="IPR004095">
    <property type="entry name" value="TGS"/>
</dbReference>
<dbReference type="InterPro" id="IPR012676">
    <property type="entry name" value="TGS-like"/>
</dbReference>
<gene>
    <name evidence="6" type="ORF">INT43_008400</name>
</gene>
<dbReference type="Pfam" id="PF01926">
    <property type="entry name" value="MMR_HSR1"/>
    <property type="match status" value="1"/>
</dbReference>
<dbReference type="Gene3D" id="3.10.20.30">
    <property type="match status" value="1"/>
</dbReference>
<dbReference type="Pfam" id="PF06071">
    <property type="entry name" value="YchF-GTPase_C"/>
    <property type="match status" value="1"/>
</dbReference>
<dbReference type="FunFam" id="3.10.20.30:FF:000001">
    <property type="entry name" value="Ribosome-binding ATPase YchF"/>
    <property type="match status" value="1"/>
</dbReference>
<dbReference type="CDD" id="cd04867">
    <property type="entry name" value="TGS_YchF_OLA1"/>
    <property type="match status" value="1"/>
</dbReference>
<evidence type="ECO:0000256" key="2">
    <source>
        <dbReference type="ARBA" id="ARBA00022840"/>
    </source>
</evidence>
<dbReference type="SUPFAM" id="SSF81271">
    <property type="entry name" value="TGS-like"/>
    <property type="match status" value="1"/>
</dbReference>
<feature type="binding site" evidence="3">
    <location>
        <begin position="69"/>
        <end position="74"/>
    </location>
    <ligand>
        <name>ATP</name>
        <dbReference type="ChEBI" id="CHEBI:30616"/>
    </ligand>
</feature>
<dbReference type="PROSITE" id="PS51880">
    <property type="entry name" value="TGS"/>
    <property type="match status" value="1"/>
</dbReference>
<proteinExistence type="inferred from homology"/>
<dbReference type="EMBL" id="JAEPQZ010000005">
    <property type="protein sequence ID" value="KAG2180821.1"/>
    <property type="molecule type" value="Genomic_DNA"/>
</dbReference>
<dbReference type="PRINTS" id="PR00326">
    <property type="entry name" value="GTP1OBG"/>
</dbReference>
<dbReference type="GO" id="GO:0005737">
    <property type="term" value="C:cytoplasm"/>
    <property type="evidence" value="ECO:0007669"/>
    <property type="project" value="UniProtKB-SubCell"/>
</dbReference>
<feature type="binding site" evidence="3">
    <location>
        <position position="266"/>
    </location>
    <ligand>
        <name>ATP</name>
        <dbReference type="ChEBI" id="CHEBI:30616"/>
    </ligand>
</feature>
<comment type="caution">
    <text evidence="6">The sequence shown here is derived from an EMBL/GenBank/DDBJ whole genome shotgun (WGS) entry which is preliminary data.</text>
</comment>
<keyword evidence="1 3" id="KW-0547">Nucleotide-binding</keyword>
<evidence type="ECO:0000256" key="3">
    <source>
        <dbReference type="HAMAP-Rule" id="MF_03167"/>
    </source>
</evidence>
<keyword evidence="3" id="KW-0963">Cytoplasm</keyword>
<dbReference type="GO" id="GO:0043023">
    <property type="term" value="F:ribosomal large subunit binding"/>
    <property type="evidence" value="ECO:0007669"/>
    <property type="project" value="UniProtKB-UniRule"/>
</dbReference>
<dbReference type="PROSITE" id="PS51710">
    <property type="entry name" value="G_OBG"/>
    <property type="match status" value="1"/>
</dbReference>
<dbReference type="InterPro" id="IPR023192">
    <property type="entry name" value="TGS-like_dom_sf"/>
</dbReference>
<evidence type="ECO:0000313" key="6">
    <source>
        <dbReference type="EMBL" id="KAG2180821.1"/>
    </source>
</evidence>
<dbReference type="GO" id="GO:0016887">
    <property type="term" value="F:ATP hydrolysis activity"/>
    <property type="evidence" value="ECO:0007669"/>
    <property type="project" value="UniProtKB-UniRule"/>
</dbReference>
<dbReference type="InterPro" id="IPR013029">
    <property type="entry name" value="YchF_C"/>
</dbReference>
<evidence type="ECO:0000313" key="7">
    <source>
        <dbReference type="Proteomes" id="UP000654370"/>
    </source>
</evidence>
<dbReference type="OrthoDB" id="424823at2759"/>
<dbReference type="InterPro" id="IPR012675">
    <property type="entry name" value="Beta-grasp_dom_sf"/>
</dbReference>
<dbReference type="InterPro" id="IPR041706">
    <property type="entry name" value="YchF_N"/>
</dbReference>
<dbReference type="GO" id="GO:0005524">
    <property type="term" value="F:ATP binding"/>
    <property type="evidence" value="ECO:0007669"/>
    <property type="project" value="UniProtKB-UniRule"/>
</dbReference>
<dbReference type="Gene3D" id="3.40.50.300">
    <property type="entry name" value="P-loop containing nucleotide triphosphate hydrolases"/>
    <property type="match status" value="1"/>
</dbReference>
<dbReference type="AlphaFoldDB" id="A0A8H7PVF8"/>
<name>A0A8H7PVF8_MORIS</name>
<comment type="similarity">
    <text evidence="3">Belongs to the TRAFAC class OBG-HflX-like GTPase superfamily. OBG GTPase family. YchF/OLA1 subfamily.</text>
</comment>
<comment type="subunit">
    <text evidence="3">Monomer.</text>
</comment>
<dbReference type="PANTHER" id="PTHR23305:SF11">
    <property type="entry name" value="OBG-LIKE ATPASE 1"/>
    <property type="match status" value="1"/>
</dbReference>
<dbReference type="NCBIfam" id="TIGR00092">
    <property type="entry name" value="redox-regulated ATPase YchF"/>
    <property type="match status" value="1"/>
</dbReference>
<organism evidence="6 7">
    <name type="scientific">Mortierella isabellina</name>
    <name type="common">Filamentous fungus</name>
    <name type="synonym">Umbelopsis isabellina</name>
    <dbReference type="NCBI Taxonomy" id="91625"/>
    <lineage>
        <taxon>Eukaryota</taxon>
        <taxon>Fungi</taxon>
        <taxon>Fungi incertae sedis</taxon>
        <taxon>Mucoromycota</taxon>
        <taxon>Mucoromycotina</taxon>
        <taxon>Umbelopsidomycetes</taxon>
        <taxon>Umbelopsidales</taxon>
        <taxon>Umbelopsidaceae</taxon>
        <taxon>Umbelopsis</taxon>
    </lineage>
</organism>
<dbReference type="FunFam" id="1.10.150.300:FF:000001">
    <property type="entry name" value="Ribosome-binding ATPase YchF"/>
    <property type="match status" value="1"/>
</dbReference>
<dbReference type="CDD" id="cd01900">
    <property type="entry name" value="YchF"/>
    <property type="match status" value="1"/>
</dbReference>
<keyword evidence="7" id="KW-1185">Reference proteome</keyword>
<dbReference type="InterPro" id="IPR006073">
    <property type="entry name" value="GTP-bd"/>
</dbReference>
<dbReference type="SUPFAM" id="SSF52540">
    <property type="entry name" value="P-loop containing nucleoside triphosphate hydrolases"/>
    <property type="match status" value="1"/>
</dbReference>
<feature type="domain" description="OBG-type G" evidence="4">
    <location>
        <begin position="60"/>
        <end position="319"/>
    </location>
</feature>